<evidence type="ECO:0000256" key="3">
    <source>
        <dbReference type="ARBA" id="ARBA00023242"/>
    </source>
</evidence>
<dbReference type="PROSITE" id="PS51005">
    <property type="entry name" value="NAC"/>
    <property type="match status" value="1"/>
</dbReference>
<evidence type="ECO:0000256" key="2">
    <source>
        <dbReference type="ARBA" id="ARBA00023163"/>
    </source>
</evidence>
<dbReference type="Proteomes" id="UP000054558">
    <property type="component" value="Unassembled WGS sequence"/>
</dbReference>
<organism evidence="5 6">
    <name type="scientific">Klebsormidium nitens</name>
    <name type="common">Green alga</name>
    <name type="synonym">Ulothrix nitens</name>
    <dbReference type="NCBI Taxonomy" id="105231"/>
    <lineage>
        <taxon>Eukaryota</taxon>
        <taxon>Viridiplantae</taxon>
        <taxon>Streptophyta</taxon>
        <taxon>Klebsormidiophyceae</taxon>
        <taxon>Klebsormidiales</taxon>
        <taxon>Klebsormidiaceae</taxon>
        <taxon>Klebsormidium</taxon>
    </lineage>
</organism>
<protein>
    <recommendedName>
        <fullName evidence="4">NAC domain-containing protein</fullName>
    </recommendedName>
</protein>
<keyword evidence="2" id="KW-0804">Transcription</keyword>
<dbReference type="GO" id="GO:0003677">
    <property type="term" value="F:DNA binding"/>
    <property type="evidence" value="ECO:0007669"/>
    <property type="project" value="InterPro"/>
</dbReference>
<evidence type="ECO:0000313" key="5">
    <source>
        <dbReference type="EMBL" id="GAQ82949.1"/>
    </source>
</evidence>
<proteinExistence type="predicted"/>
<feature type="domain" description="NAC" evidence="4">
    <location>
        <begin position="181"/>
        <end position="337"/>
    </location>
</feature>
<evidence type="ECO:0000256" key="1">
    <source>
        <dbReference type="ARBA" id="ARBA00023015"/>
    </source>
</evidence>
<evidence type="ECO:0000313" key="6">
    <source>
        <dbReference type="Proteomes" id="UP000054558"/>
    </source>
</evidence>
<keyword evidence="1" id="KW-0805">Transcription regulation</keyword>
<dbReference type="Gene3D" id="2.170.150.80">
    <property type="entry name" value="NAC domain"/>
    <property type="match status" value="1"/>
</dbReference>
<dbReference type="InterPro" id="IPR036093">
    <property type="entry name" value="NAC_dom_sf"/>
</dbReference>
<dbReference type="InterPro" id="IPR003441">
    <property type="entry name" value="NAC-dom"/>
</dbReference>
<evidence type="ECO:0000259" key="4">
    <source>
        <dbReference type="PROSITE" id="PS51005"/>
    </source>
</evidence>
<dbReference type="PANTHER" id="PTHR31719">
    <property type="entry name" value="NAC TRANSCRIPTION FACTOR 56"/>
    <property type="match status" value="1"/>
</dbReference>
<dbReference type="Pfam" id="PF02365">
    <property type="entry name" value="NAM"/>
    <property type="match status" value="1"/>
</dbReference>
<keyword evidence="3" id="KW-0539">Nucleus</keyword>
<reference evidence="5 6" key="1">
    <citation type="journal article" date="2014" name="Nat. Commun.">
        <title>Klebsormidium flaccidum genome reveals primary factors for plant terrestrial adaptation.</title>
        <authorList>
            <person name="Hori K."/>
            <person name="Maruyama F."/>
            <person name="Fujisawa T."/>
            <person name="Togashi T."/>
            <person name="Yamamoto N."/>
            <person name="Seo M."/>
            <person name="Sato S."/>
            <person name="Yamada T."/>
            <person name="Mori H."/>
            <person name="Tajima N."/>
            <person name="Moriyama T."/>
            <person name="Ikeuchi M."/>
            <person name="Watanabe M."/>
            <person name="Wada H."/>
            <person name="Kobayashi K."/>
            <person name="Saito M."/>
            <person name="Masuda T."/>
            <person name="Sasaki-Sekimoto Y."/>
            <person name="Mashiguchi K."/>
            <person name="Awai K."/>
            <person name="Shimojima M."/>
            <person name="Masuda S."/>
            <person name="Iwai M."/>
            <person name="Nobusawa T."/>
            <person name="Narise T."/>
            <person name="Kondo S."/>
            <person name="Saito H."/>
            <person name="Sato R."/>
            <person name="Murakawa M."/>
            <person name="Ihara Y."/>
            <person name="Oshima-Yamada Y."/>
            <person name="Ohtaka K."/>
            <person name="Satoh M."/>
            <person name="Sonobe K."/>
            <person name="Ishii M."/>
            <person name="Ohtani R."/>
            <person name="Kanamori-Sato M."/>
            <person name="Honoki R."/>
            <person name="Miyazaki D."/>
            <person name="Mochizuki H."/>
            <person name="Umetsu J."/>
            <person name="Higashi K."/>
            <person name="Shibata D."/>
            <person name="Kamiya Y."/>
            <person name="Sato N."/>
            <person name="Nakamura Y."/>
            <person name="Tabata S."/>
            <person name="Ida S."/>
            <person name="Kurokawa K."/>
            <person name="Ohta H."/>
        </authorList>
    </citation>
    <scope>NUCLEOTIDE SEQUENCE [LARGE SCALE GENOMIC DNA]</scope>
    <source>
        <strain evidence="5 6">NIES-2285</strain>
    </source>
</reference>
<dbReference type="EMBL" id="DF237079">
    <property type="protein sequence ID" value="GAQ82949.1"/>
    <property type="molecule type" value="Genomic_DNA"/>
</dbReference>
<sequence>MREGAQKEGKCKRSRQVCASTAVAPLKDQCPRRLLYLRRSLAVLMEGLVCKLEGCSRPVYRDEATNEIYLFCGRTHSRKYEELVAQAAGRPMCKLPGCDRYVYYDEIAEIKHNFCGRTHARAAGSLQRPLRIDPSARARELAGEKLCKLPGCSIEVCVEGNRVHDFCCKTHATKVAECLGPQMKPGFQLKDKEAIGLIQKKHDERQAHQLPHYIFESDIYSCDPWELSEVKRALENDPKTEDWLYWEVVPDGQMKRETGTFHRWKAATGKVTRIKDGSDREIGFKNGLELVFKIKDKHKLVLSPGPTGATQFRWRMVEYRAEAERLQKWRLVVISRAEVAALGQSAGEEVGGTGPAQTDDDVTLIAEDEITMEGQLEAGGGSYQAAAPDMTQALSRTEEVVAFYDERGSKRQRSTEGA</sequence>
<dbReference type="AlphaFoldDB" id="A0A1Y1I0I6"/>
<dbReference type="GO" id="GO:0006355">
    <property type="term" value="P:regulation of DNA-templated transcription"/>
    <property type="evidence" value="ECO:0007669"/>
    <property type="project" value="InterPro"/>
</dbReference>
<accession>A0A1Y1I0I6</accession>
<dbReference type="PANTHER" id="PTHR31719:SF43">
    <property type="entry name" value="NAC TRANSCRIPTION FACTOR 56"/>
    <property type="match status" value="1"/>
</dbReference>
<name>A0A1Y1I0I6_KLENI</name>
<dbReference type="SUPFAM" id="SSF101941">
    <property type="entry name" value="NAC domain"/>
    <property type="match status" value="1"/>
</dbReference>
<keyword evidence="6" id="KW-1185">Reference proteome</keyword>
<gene>
    <name evidence="5" type="ORF">KFL_001300120</name>
</gene>